<dbReference type="Proteomes" id="UP001484097">
    <property type="component" value="Unassembled WGS sequence"/>
</dbReference>
<evidence type="ECO:0000313" key="3">
    <source>
        <dbReference type="EMBL" id="MEO9246113.1"/>
    </source>
</evidence>
<dbReference type="RefSeq" id="WP_347918028.1">
    <property type="nucleotide sequence ID" value="NZ_JBDXMX010000001.1"/>
</dbReference>
<keyword evidence="4" id="KW-1185">Reference proteome</keyword>
<dbReference type="InterPro" id="IPR036691">
    <property type="entry name" value="Endo/exonu/phosph_ase_sf"/>
</dbReference>
<feature type="region of interest" description="Disordered" evidence="1">
    <location>
        <begin position="157"/>
        <end position="177"/>
    </location>
</feature>
<dbReference type="GO" id="GO:0004519">
    <property type="term" value="F:endonuclease activity"/>
    <property type="evidence" value="ECO:0007669"/>
    <property type="project" value="UniProtKB-KW"/>
</dbReference>
<proteinExistence type="predicted"/>
<evidence type="ECO:0000259" key="2">
    <source>
        <dbReference type="Pfam" id="PF03372"/>
    </source>
</evidence>
<evidence type="ECO:0000313" key="4">
    <source>
        <dbReference type="Proteomes" id="UP001484097"/>
    </source>
</evidence>
<organism evidence="3 4">
    <name type="scientific">Citricoccus nitrophenolicus</name>
    <dbReference type="NCBI Taxonomy" id="863575"/>
    <lineage>
        <taxon>Bacteria</taxon>
        <taxon>Bacillati</taxon>
        <taxon>Actinomycetota</taxon>
        <taxon>Actinomycetes</taxon>
        <taxon>Micrococcales</taxon>
        <taxon>Micrococcaceae</taxon>
        <taxon>Citricoccus</taxon>
    </lineage>
</organism>
<accession>A0ABV0IDP6</accession>
<reference evidence="3 4" key="1">
    <citation type="submission" date="2024-05" db="EMBL/GenBank/DDBJ databases">
        <authorList>
            <person name="Yi C."/>
        </authorList>
    </citation>
    <scope>NUCLEOTIDE SEQUENCE [LARGE SCALE GENOMIC DNA]</scope>
    <source>
        <strain evidence="3 4">XS13</strain>
    </source>
</reference>
<name>A0ABV0IDP6_9MICC</name>
<gene>
    <name evidence="3" type="ORF">ABDK96_00240</name>
</gene>
<sequence length="177" mass="19514">MNLHGVWGGDRAHEREQQMLHAVRWAESLRQRWADCEPVLVLGGDLNAAPDSSVVRYLTGLQSLGASGTYWVDAWAHAGDGTAGHTTTADSTWFLETARAMGIQRPESVPPRRIDYLFVRDWVYGRRGQPLATRVDLTGTGRDGRHASDHFAVTTMLDAGHHQPSAPRTSSATRTLN</sequence>
<comment type="caution">
    <text evidence="3">The sequence shown here is derived from an EMBL/GenBank/DDBJ whole genome shotgun (WGS) entry which is preliminary data.</text>
</comment>
<feature type="domain" description="Endonuclease/exonuclease/phosphatase" evidence="2">
    <location>
        <begin position="23"/>
        <end position="150"/>
    </location>
</feature>
<dbReference type="Gene3D" id="3.60.10.10">
    <property type="entry name" value="Endonuclease/exonuclease/phosphatase"/>
    <property type="match status" value="1"/>
</dbReference>
<protein>
    <submittedName>
        <fullName evidence="3">Endonuclease/exonuclease/phosphatase family protein</fullName>
    </submittedName>
</protein>
<feature type="compositionally biased region" description="Polar residues" evidence="1">
    <location>
        <begin position="166"/>
        <end position="177"/>
    </location>
</feature>
<dbReference type="InterPro" id="IPR005135">
    <property type="entry name" value="Endo/exonuclease/phosphatase"/>
</dbReference>
<dbReference type="SUPFAM" id="SSF56219">
    <property type="entry name" value="DNase I-like"/>
    <property type="match status" value="1"/>
</dbReference>
<keyword evidence="3" id="KW-0378">Hydrolase</keyword>
<keyword evidence="3" id="KW-0255">Endonuclease</keyword>
<dbReference type="EMBL" id="JBDXMX010000001">
    <property type="protein sequence ID" value="MEO9246113.1"/>
    <property type="molecule type" value="Genomic_DNA"/>
</dbReference>
<keyword evidence="3" id="KW-0540">Nuclease</keyword>
<evidence type="ECO:0000256" key="1">
    <source>
        <dbReference type="SAM" id="MobiDB-lite"/>
    </source>
</evidence>
<dbReference type="Pfam" id="PF03372">
    <property type="entry name" value="Exo_endo_phos"/>
    <property type="match status" value="1"/>
</dbReference>